<evidence type="ECO:0000313" key="2">
    <source>
        <dbReference type="EMBL" id="MBB4963786.1"/>
    </source>
</evidence>
<keyword evidence="3" id="KW-1185">Reference proteome</keyword>
<feature type="transmembrane region" description="Helical" evidence="1">
    <location>
        <begin position="92"/>
        <end position="111"/>
    </location>
</feature>
<comment type="caution">
    <text evidence="2">The sequence shown here is derived from an EMBL/GenBank/DDBJ whole genome shotgun (WGS) entry which is preliminary data.</text>
</comment>
<accession>A0A7W7SZF3</accession>
<proteinExistence type="predicted"/>
<name>A0A7W7SZF3_9PSEU</name>
<evidence type="ECO:0000313" key="3">
    <source>
        <dbReference type="Proteomes" id="UP000542674"/>
    </source>
</evidence>
<feature type="transmembrane region" description="Helical" evidence="1">
    <location>
        <begin position="159"/>
        <end position="179"/>
    </location>
</feature>
<organism evidence="2 3">
    <name type="scientific">Saccharothrix violaceirubra</name>
    <dbReference type="NCBI Taxonomy" id="413306"/>
    <lineage>
        <taxon>Bacteria</taxon>
        <taxon>Bacillati</taxon>
        <taxon>Actinomycetota</taxon>
        <taxon>Actinomycetes</taxon>
        <taxon>Pseudonocardiales</taxon>
        <taxon>Pseudonocardiaceae</taxon>
        <taxon>Saccharothrix</taxon>
    </lineage>
</organism>
<keyword evidence="1" id="KW-0472">Membrane</keyword>
<keyword evidence="2" id="KW-0378">Hydrolase</keyword>
<feature type="transmembrane region" description="Helical" evidence="1">
    <location>
        <begin position="220"/>
        <end position="242"/>
    </location>
</feature>
<keyword evidence="1" id="KW-1133">Transmembrane helix</keyword>
<feature type="transmembrane region" description="Helical" evidence="1">
    <location>
        <begin position="118"/>
        <end position="147"/>
    </location>
</feature>
<protein>
    <submittedName>
        <fullName evidence="2">Membrane-bound metal-dependent hydrolase YbcI (DUF457 family)</fullName>
    </submittedName>
</protein>
<sequence length="244" mass="25587">MLGSTHALTGWCAGLALAPLLGAHGLGQAVTVAAVTAGSALLPDLDHPGSRASRFAAPVTRLLSRIVQGLSGLAYRATRGPRDEDLDGTHRHLTHTLAFAILVGAATTWWVSSSGTWAAVVVLAVAVLLAVDALGDWVAAAVVTVWLVWVGRGDPGAELAAITGWLGIAVGVGCLVHCLGDAMTISGCPILWPVPILGETWYELGPPPWWRFRTGGRVELWVVWPVCVVAAVLLLPGVWPWITR</sequence>
<dbReference type="Pfam" id="PF04307">
    <property type="entry name" value="YdjM"/>
    <property type="match status" value="1"/>
</dbReference>
<dbReference type="GO" id="GO:0016787">
    <property type="term" value="F:hydrolase activity"/>
    <property type="evidence" value="ECO:0007669"/>
    <property type="project" value="UniProtKB-KW"/>
</dbReference>
<dbReference type="AlphaFoldDB" id="A0A7W7SZF3"/>
<dbReference type="Proteomes" id="UP000542674">
    <property type="component" value="Unassembled WGS sequence"/>
</dbReference>
<gene>
    <name evidence="2" type="ORF">F4559_001145</name>
</gene>
<reference evidence="2 3" key="1">
    <citation type="submission" date="2020-08" db="EMBL/GenBank/DDBJ databases">
        <title>Sequencing the genomes of 1000 actinobacteria strains.</title>
        <authorList>
            <person name="Klenk H.-P."/>
        </authorList>
    </citation>
    <scope>NUCLEOTIDE SEQUENCE [LARGE SCALE GENOMIC DNA]</scope>
    <source>
        <strain evidence="2 3">DSM 45084</strain>
    </source>
</reference>
<keyword evidence="1" id="KW-0812">Transmembrane</keyword>
<dbReference type="EMBL" id="JACHJS010000001">
    <property type="protein sequence ID" value="MBB4963786.1"/>
    <property type="molecule type" value="Genomic_DNA"/>
</dbReference>
<evidence type="ECO:0000256" key="1">
    <source>
        <dbReference type="SAM" id="Phobius"/>
    </source>
</evidence>
<dbReference type="InterPro" id="IPR007404">
    <property type="entry name" value="YdjM-like"/>
</dbReference>
<dbReference type="RefSeq" id="WP_184666531.1">
    <property type="nucleotide sequence ID" value="NZ_BAABAI010000034.1"/>
</dbReference>